<accession>A0A285V773</accession>
<dbReference type="Proteomes" id="UP000219435">
    <property type="component" value="Unassembled WGS sequence"/>
</dbReference>
<dbReference type="InterPro" id="IPR039331">
    <property type="entry name" value="PAPs-like"/>
</dbReference>
<organism evidence="3 4">
    <name type="scientific">Blastococcus aggregatus</name>
    <dbReference type="NCBI Taxonomy" id="38502"/>
    <lineage>
        <taxon>Bacteria</taxon>
        <taxon>Bacillati</taxon>
        <taxon>Actinomycetota</taxon>
        <taxon>Actinomycetes</taxon>
        <taxon>Geodermatophilales</taxon>
        <taxon>Geodermatophilaceae</taxon>
        <taxon>Blastococcus</taxon>
    </lineage>
</organism>
<dbReference type="OrthoDB" id="9804511at2"/>
<keyword evidence="1" id="KW-0732">Signal</keyword>
<dbReference type="Gene3D" id="3.60.21.10">
    <property type="match status" value="1"/>
</dbReference>
<dbReference type="PANTHER" id="PTHR22953">
    <property type="entry name" value="ACID PHOSPHATASE RELATED"/>
    <property type="match status" value="1"/>
</dbReference>
<dbReference type="SUPFAM" id="SSF56300">
    <property type="entry name" value="Metallo-dependent phosphatases"/>
    <property type="match status" value="1"/>
</dbReference>
<name>A0A285V773_9ACTN</name>
<evidence type="ECO:0000259" key="2">
    <source>
        <dbReference type="Pfam" id="PF00149"/>
    </source>
</evidence>
<protein>
    <submittedName>
        <fullName evidence="3">3',5'-cyclic AMP phosphodiesterase CpdA</fullName>
    </submittedName>
</protein>
<dbReference type="AlphaFoldDB" id="A0A285V773"/>
<dbReference type="PANTHER" id="PTHR22953:SF153">
    <property type="entry name" value="PURPLE ACID PHOSPHATASE"/>
    <property type="match status" value="1"/>
</dbReference>
<dbReference type="GO" id="GO:0003993">
    <property type="term" value="F:acid phosphatase activity"/>
    <property type="evidence" value="ECO:0007669"/>
    <property type="project" value="InterPro"/>
</dbReference>
<gene>
    <name evidence="3" type="ORF">SAMN05660748_2697</name>
</gene>
<reference evidence="4" key="1">
    <citation type="submission" date="2017-08" db="EMBL/GenBank/DDBJ databases">
        <authorList>
            <person name="Varghese N."/>
            <person name="Submissions S."/>
        </authorList>
    </citation>
    <scope>NUCLEOTIDE SEQUENCE [LARGE SCALE GENOMIC DNA]</scope>
    <source>
        <strain evidence="4">DSM 4725</strain>
    </source>
</reference>
<sequence>MSRRRASGIVGLLVVLGLVGYLLVSPPSALTALLTGDRPSAIAGQEVPAIEGAPDVRIAVAGDTGTGTAAEEATAQRMAAESQQRPYDALLLLGDLIYDVGDATLVDRVVTEPFSPVLDGGAQLLPVLGNHDYGSGEQQQILTALGADAPWYAAQVGSVRILVLDSNRVGDPQQTQWLRETLAAPQAAGTWTVAAMHHPAYSAGHHGSDLSVREAWGPLFADAGVPLVLAGHDHDYQRSTPQDGVTYVVSGAGASTRRVGHEDFTAVSSATLHYLDLLAYDDHLVGRAIDQQGNLLDSFTITR</sequence>
<dbReference type="InterPro" id="IPR029052">
    <property type="entry name" value="Metallo-depent_PP-like"/>
</dbReference>
<evidence type="ECO:0000313" key="4">
    <source>
        <dbReference type="Proteomes" id="UP000219435"/>
    </source>
</evidence>
<dbReference type="InterPro" id="IPR004843">
    <property type="entry name" value="Calcineurin-like_PHP"/>
</dbReference>
<keyword evidence="4" id="KW-1185">Reference proteome</keyword>
<dbReference type="Pfam" id="PF00149">
    <property type="entry name" value="Metallophos"/>
    <property type="match status" value="1"/>
</dbReference>
<evidence type="ECO:0000256" key="1">
    <source>
        <dbReference type="ARBA" id="ARBA00022729"/>
    </source>
</evidence>
<dbReference type="RefSeq" id="WP_097195461.1">
    <property type="nucleotide sequence ID" value="NZ_OBQI01000003.1"/>
</dbReference>
<evidence type="ECO:0000313" key="3">
    <source>
        <dbReference type="EMBL" id="SOC49962.1"/>
    </source>
</evidence>
<feature type="domain" description="Calcineurin-like phosphoesterase" evidence="2">
    <location>
        <begin position="57"/>
        <end position="236"/>
    </location>
</feature>
<dbReference type="EMBL" id="OBQI01000003">
    <property type="protein sequence ID" value="SOC49962.1"/>
    <property type="molecule type" value="Genomic_DNA"/>
</dbReference>
<proteinExistence type="predicted"/>